<dbReference type="SMART" id="SM00790">
    <property type="entry name" value="AFOR_N"/>
    <property type="match status" value="1"/>
</dbReference>
<evidence type="ECO:0000256" key="3">
    <source>
        <dbReference type="ARBA" id="ARBA00022485"/>
    </source>
</evidence>
<dbReference type="Pfam" id="PF01314">
    <property type="entry name" value="AFOR_C"/>
    <property type="match status" value="1"/>
</dbReference>
<dbReference type="GO" id="GO:0033726">
    <property type="term" value="F:aldehyde ferredoxin oxidoreductase activity"/>
    <property type="evidence" value="ECO:0007669"/>
    <property type="project" value="UniProtKB-EC"/>
</dbReference>
<dbReference type="EMBL" id="CP011267">
    <property type="protein sequence ID" value="AKG92235.1"/>
    <property type="molecule type" value="Genomic_DNA"/>
</dbReference>
<dbReference type="InterPro" id="IPR013985">
    <property type="entry name" value="Ald_Fedxn_OxRdtase_dom3"/>
</dbReference>
<dbReference type="EC" id="1.2.7.5" evidence="10"/>
<dbReference type="InterPro" id="IPR001203">
    <property type="entry name" value="OxRdtase_Ald_Fedxn_C"/>
</dbReference>
<dbReference type="SUPFAM" id="SSF56228">
    <property type="entry name" value="Aldehyde ferredoxin oxidoreductase, N-terminal domain"/>
    <property type="match status" value="1"/>
</dbReference>
<dbReference type="GO" id="GO:0009055">
    <property type="term" value="F:electron transfer activity"/>
    <property type="evidence" value="ECO:0007669"/>
    <property type="project" value="InterPro"/>
</dbReference>
<dbReference type="RefSeq" id="WP_048094460.1">
    <property type="nucleotide sequence ID" value="NZ_CP011267.1"/>
</dbReference>
<dbReference type="STRING" id="113653.GAH_00413"/>
<dbReference type="InterPro" id="IPR051919">
    <property type="entry name" value="W-dependent_AOR"/>
</dbReference>
<dbReference type="GeneID" id="24802997"/>
<keyword evidence="6" id="KW-0408">Iron</keyword>
<evidence type="ECO:0000256" key="8">
    <source>
        <dbReference type="ARBA" id="ARBA00049934"/>
    </source>
</evidence>
<keyword evidence="3" id="KW-0004">4Fe-4S</keyword>
<sequence>MSFTGRMLEIDLAERRHEVHEIEPERYERWLGTIGIAYEIADSLSGDFDPLSEDNFIVFSAGILANTPVPGATKVVAVTKNPLNRTYGPSVGGGAFARDMKRAGFDFIVIRGRADKPVWIDVFDGEVEIRDAGFWGKDALESYELLKEKGRSVLTIGQAGENLVRYALALIDGIHHLGKAGLGAVMGSKNLKAIRVGGTGKAEIANEDGFREAVKEFRESVMRDKVTKIYAEMGIMAAWDSWAKHGYLARRMKSEAVDEGTAKEFGVEKYLKEIKLRSTGCHGCPSPCKAILKAEVDGREVVTPASLYLGVAYEFGVKCGVESAEKAVLCHDVANRLGIDAMMFAELFDILATLKEEGKADVDIERSAKSVIELMEKTTKQEGIGELLAKGIDGLKERYEFEDYFIKKMEPLFDPRVASGSEAFGLLTNPRGAQEGPVTITVLPGRRKESIERYMRSIGASEELIAETFRDGFNPALFTLAAENWLWALNGLALCRRESIARSLNVDMLSKLFSNATGIEASGQEIVEAGGRAFTLARKLNCSEGYSFEDDLPPKKFFEPLRTWEGEKVWRDYLTGRVYSYEDVVEMLRQYYRMRGWGEGGCP</sequence>
<keyword evidence="5 10" id="KW-0560">Oxidoreductase</keyword>
<dbReference type="Gene3D" id="1.10.599.10">
    <property type="entry name" value="Aldehyde Ferredoxin Oxidoreductase Protein, subunit A, domain 3"/>
    <property type="match status" value="1"/>
</dbReference>
<protein>
    <submittedName>
        <fullName evidence="10">Aldehyde:ferredoxin oxidoreductase</fullName>
        <ecNumber evidence="10">1.2.7.5</ecNumber>
    </submittedName>
</protein>
<evidence type="ECO:0000256" key="4">
    <source>
        <dbReference type="ARBA" id="ARBA00022723"/>
    </source>
</evidence>
<comment type="cofactor">
    <cofactor evidence="8">
        <name>tungstopterin</name>
        <dbReference type="ChEBI" id="CHEBI:30402"/>
    </cofactor>
</comment>
<evidence type="ECO:0000256" key="7">
    <source>
        <dbReference type="ARBA" id="ARBA00023014"/>
    </source>
</evidence>
<evidence type="ECO:0000313" key="11">
    <source>
        <dbReference type="Proteomes" id="UP000034723"/>
    </source>
</evidence>
<dbReference type="HOGENOM" id="CLU_020364_1_0_2"/>
<dbReference type="GO" id="GO:0046872">
    <property type="term" value="F:metal ion binding"/>
    <property type="evidence" value="ECO:0007669"/>
    <property type="project" value="UniProtKB-KW"/>
</dbReference>
<keyword evidence="7" id="KW-0411">Iron-sulfur</keyword>
<dbReference type="PANTHER" id="PTHR30038">
    <property type="entry name" value="ALDEHYDE FERREDOXIN OXIDOREDUCTASE"/>
    <property type="match status" value="1"/>
</dbReference>
<dbReference type="InterPro" id="IPR036503">
    <property type="entry name" value="Ald_Fedxn_OxRdtase_N_sf"/>
</dbReference>
<dbReference type="GO" id="GO:0051539">
    <property type="term" value="F:4 iron, 4 sulfur cluster binding"/>
    <property type="evidence" value="ECO:0007669"/>
    <property type="project" value="UniProtKB-KW"/>
</dbReference>
<dbReference type="KEGG" id="gah:GAH_00413"/>
<evidence type="ECO:0000256" key="1">
    <source>
        <dbReference type="ARBA" id="ARBA00001966"/>
    </source>
</evidence>
<dbReference type="OrthoDB" id="51360at2157"/>
<comment type="similarity">
    <text evidence="2">Belongs to the AOR/FOR family.</text>
</comment>
<evidence type="ECO:0000313" key="10">
    <source>
        <dbReference type="EMBL" id="AKG92235.1"/>
    </source>
</evidence>
<dbReference type="InterPro" id="IPR036021">
    <property type="entry name" value="Tungsten_al_ferr_oxy-like_C"/>
</dbReference>
<dbReference type="InParanoid" id="A0A0F7IH55"/>
<dbReference type="SUPFAM" id="SSF48310">
    <property type="entry name" value="Aldehyde ferredoxin oxidoreductase, C-terminal domains"/>
    <property type="match status" value="1"/>
</dbReference>
<evidence type="ECO:0000256" key="5">
    <source>
        <dbReference type="ARBA" id="ARBA00023002"/>
    </source>
</evidence>
<dbReference type="Pfam" id="PF02730">
    <property type="entry name" value="AFOR_N"/>
    <property type="match status" value="1"/>
</dbReference>
<reference evidence="10 11" key="1">
    <citation type="submission" date="2015-04" db="EMBL/GenBank/DDBJ databases">
        <title>The complete genome sequence of the hyperthermophilic, obligate iron-reducing archaeon Geoglobus ahangari strain 234T.</title>
        <authorList>
            <person name="Manzella M.P."/>
            <person name="Holmes D.E."/>
            <person name="Rocheleau J.M."/>
            <person name="Chung A."/>
            <person name="Reguera G."/>
            <person name="Kashefi K."/>
        </authorList>
    </citation>
    <scope>NUCLEOTIDE SEQUENCE [LARGE SCALE GENOMIC DNA]</scope>
    <source>
        <strain evidence="10 11">234</strain>
    </source>
</reference>
<evidence type="ECO:0000259" key="9">
    <source>
        <dbReference type="SMART" id="SM00790"/>
    </source>
</evidence>
<dbReference type="PANTHER" id="PTHR30038:SF7">
    <property type="entry name" value="TUNGSTEN-CONTAINING GLYCERALDEHYDE-3-PHOSPHATE:FERREDOXIN OXIDOREDUCTASE"/>
    <property type="match status" value="1"/>
</dbReference>
<dbReference type="Proteomes" id="UP000034723">
    <property type="component" value="Chromosome"/>
</dbReference>
<dbReference type="InterPro" id="IPR013983">
    <property type="entry name" value="Ald_Fedxn_OxRdtase_N"/>
</dbReference>
<comment type="cofactor">
    <cofactor evidence="1">
        <name>[4Fe-4S] cluster</name>
        <dbReference type="ChEBI" id="CHEBI:49883"/>
    </cofactor>
</comment>
<evidence type="ECO:0000256" key="2">
    <source>
        <dbReference type="ARBA" id="ARBA00011032"/>
    </source>
</evidence>
<dbReference type="PATRIC" id="fig|113653.22.peg.415"/>
<keyword evidence="11" id="KW-1185">Reference proteome</keyword>
<accession>A0A0F7IH55</accession>
<name>A0A0F7IH55_9EURY</name>
<dbReference type="Gene3D" id="3.60.9.10">
    <property type="entry name" value="Aldehyde ferredoxin oxidoreductase, N-terminal domain"/>
    <property type="match status" value="1"/>
</dbReference>
<dbReference type="Gene3D" id="1.10.569.10">
    <property type="entry name" value="Aldehyde Ferredoxin Oxidoreductase Protein, subunit A, domain 2"/>
    <property type="match status" value="1"/>
</dbReference>
<feature type="domain" description="Aldehyde ferredoxin oxidoreductase N-terminal" evidence="9">
    <location>
        <begin position="3"/>
        <end position="200"/>
    </location>
</feature>
<organism evidence="10 11">
    <name type="scientific">Geoglobus ahangari</name>
    <dbReference type="NCBI Taxonomy" id="113653"/>
    <lineage>
        <taxon>Archaea</taxon>
        <taxon>Methanobacteriati</taxon>
        <taxon>Methanobacteriota</taxon>
        <taxon>Archaeoglobi</taxon>
        <taxon>Archaeoglobales</taxon>
        <taxon>Archaeoglobaceae</taxon>
        <taxon>Geoglobus</taxon>
    </lineage>
</organism>
<proteinExistence type="inferred from homology"/>
<dbReference type="FunCoup" id="A0A0F7IH55">
    <property type="interactions" value="108"/>
</dbReference>
<dbReference type="InterPro" id="IPR013984">
    <property type="entry name" value="Ald_Fedxn_OxRdtase_dom2"/>
</dbReference>
<keyword evidence="4" id="KW-0479">Metal-binding</keyword>
<gene>
    <name evidence="10" type="ORF">GAH_00413</name>
</gene>
<evidence type="ECO:0000256" key="6">
    <source>
        <dbReference type="ARBA" id="ARBA00023004"/>
    </source>
</evidence>
<dbReference type="AlphaFoldDB" id="A0A0F7IH55"/>